<evidence type="ECO:0000313" key="2">
    <source>
        <dbReference type="Proteomes" id="UP000253940"/>
    </source>
</evidence>
<dbReference type="Gene3D" id="3.40.1580.10">
    <property type="entry name" value="SMI1/KNR4-like"/>
    <property type="match status" value="1"/>
</dbReference>
<name>A0A345P8S0_9GAMM</name>
<proteinExistence type="predicted"/>
<dbReference type="AlphaFoldDB" id="A0A345P8S0"/>
<dbReference type="KEGG" id="mbah:HYN46_13080"/>
<evidence type="ECO:0008006" key="3">
    <source>
        <dbReference type="Google" id="ProtNLM"/>
    </source>
</evidence>
<reference evidence="1 2" key="1">
    <citation type="submission" date="2018-07" db="EMBL/GenBank/DDBJ databases">
        <title>Genome sequencing of Moraxellaceae gen. HYN0046.</title>
        <authorList>
            <person name="Kim M."/>
            <person name="Yi H."/>
        </authorList>
    </citation>
    <scope>NUCLEOTIDE SEQUENCE [LARGE SCALE GENOMIC DNA]</scope>
    <source>
        <strain evidence="1 2">HYN0046</strain>
    </source>
</reference>
<dbReference type="EMBL" id="CP031222">
    <property type="protein sequence ID" value="AXI03679.1"/>
    <property type="molecule type" value="Genomic_DNA"/>
</dbReference>
<dbReference type="OrthoDB" id="8902640at2"/>
<protein>
    <recommendedName>
        <fullName evidence="3">SMI1/KNR4 family protein</fullName>
    </recommendedName>
</protein>
<dbReference type="SUPFAM" id="SSF160631">
    <property type="entry name" value="SMI1/KNR4-like"/>
    <property type="match status" value="1"/>
</dbReference>
<dbReference type="RefSeq" id="WP_114899787.1">
    <property type="nucleotide sequence ID" value="NZ_CP031222.1"/>
</dbReference>
<dbReference type="InterPro" id="IPR037883">
    <property type="entry name" value="Knr4/Smi1-like_sf"/>
</dbReference>
<organism evidence="1 2">
    <name type="scientific">Aquirhabdus parva</name>
    <dbReference type="NCBI Taxonomy" id="2283318"/>
    <lineage>
        <taxon>Bacteria</taxon>
        <taxon>Pseudomonadati</taxon>
        <taxon>Pseudomonadota</taxon>
        <taxon>Gammaproteobacteria</taxon>
        <taxon>Moraxellales</taxon>
        <taxon>Moraxellaceae</taxon>
        <taxon>Aquirhabdus</taxon>
    </lineage>
</organism>
<sequence length="133" mass="14853">MKFYDDLIAGKRVGTPLDKLESVSNFKLARIKSTHIGIPQDYISFLEEVGYGEVGESTYMLYDGLLEPSEVYGESFLLSNILLFGDDLQGFNTGFDVTTWQVVEIDPTNIVVNVVAPCFDVFIRRKIDEASVG</sequence>
<accession>A0A345P8S0</accession>
<keyword evidence="2" id="KW-1185">Reference proteome</keyword>
<dbReference type="Proteomes" id="UP000253940">
    <property type="component" value="Chromosome"/>
</dbReference>
<gene>
    <name evidence="1" type="ORF">HYN46_13080</name>
</gene>
<evidence type="ECO:0000313" key="1">
    <source>
        <dbReference type="EMBL" id="AXI03679.1"/>
    </source>
</evidence>